<keyword evidence="2" id="KW-0614">Plasmid</keyword>
<evidence type="ECO:0000313" key="2">
    <source>
        <dbReference type="EMBL" id="MBM9624481.1"/>
    </source>
</evidence>
<accession>A0ABS2V3R8</accession>
<feature type="region of interest" description="Disordered" evidence="1">
    <location>
        <begin position="231"/>
        <end position="268"/>
    </location>
</feature>
<reference evidence="2 3" key="1">
    <citation type="journal article" date="2016" name="Arch. Microbiol.">
        <title>Streptomyces zhihengii sp. nov., isolated from rhizospheric soil of Psammosilene tunicoides.</title>
        <authorList>
            <person name="Huang M.J."/>
            <person name="Fei J.J."/>
            <person name="Salam N."/>
            <person name="Kim C.J."/>
            <person name="Hozzein W.N."/>
            <person name="Xiao M."/>
            <person name="Huang H.Q."/>
            <person name="Li W.J."/>
        </authorList>
    </citation>
    <scope>NUCLEOTIDE SEQUENCE [LARGE SCALE GENOMIC DNA]</scope>
    <source>
        <strain evidence="2 3">YIM T102</strain>
    </source>
</reference>
<evidence type="ECO:0000256" key="1">
    <source>
        <dbReference type="SAM" id="MobiDB-lite"/>
    </source>
</evidence>
<feature type="compositionally biased region" description="Basic and acidic residues" evidence="1">
    <location>
        <begin position="313"/>
        <end position="325"/>
    </location>
</feature>
<name>A0ABS2V3R8_9ACTN</name>
<dbReference type="Proteomes" id="UP000664109">
    <property type="component" value="Unassembled WGS sequence"/>
</dbReference>
<evidence type="ECO:0008006" key="4">
    <source>
        <dbReference type="Google" id="ProtNLM"/>
    </source>
</evidence>
<feature type="region of interest" description="Disordered" evidence="1">
    <location>
        <begin position="303"/>
        <end position="326"/>
    </location>
</feature>
<keyword evidence="3" id="KW-1185">Reference proteome</keyword>
<gene>
    <name evidence="2" type="ORF">JE024_38680</name>
</gene>
<proteinExistence type="predicted"/>
<feature type="region of interest" description="Disordered" evidence="1">
    <location>
        <begin position="352"/>
        <end position="384"/>
    </location>
</feature>
<dbReference type="RefSeq" id="WP_205378669.1">
    <property type="nucleotide sequence ID" value="NZ_JAFEJA010000003.1"/>
</dbReference>
<geneLocation type="plasmid" evidence="2">
    <name>unnamed1</name>
</geneLocation>
<dbReference type="Gene3D" id="1.10.10.10">
    <property type="entry name" value="Winged helix-like DNA-binding domain superfamily/Winged helix DNA-binding domain"/>
    <property type="match status" value="1"/>
</dbReference>
<dbReference type="InterPro" id="IPR036388">
    <property type="entry name" value="WH-like_DNA-bd_sf"/>
</dbReference>
<protein>
    <recommendedName>
        <fullName evidence="4">HTH crp-type domain-containing protein</fullName>
    </recommendedName>
</protein>
<comment type="caution">
    <text evidence="2">The sequence shown here is derived from an EMBL/GenBank/DDBJ whole genome shotgun (WGS) entry which is preliminary data.</text>
</comment>
<dbReference type="EMBL" id="JAFEJA010000003">
    <property type="protein sequence ID" value="MBM9624481.1"/>
    <property type="molecule type" value="Genomic_DNA"/>
</dbReference>
<sequence length="762" mass="82185">MQSLLQDERLRDASASVRLAAVVLLAKAPATSSTIRTLYRDLSGWLGCSVSHVGHTVLPGLKSLGVAVSQPERTSAGTAAVAINLLPLQEARATGRTHPLALLSQRDLATLLYLAEAVLCPGWAPPGKAVTLPGFMAQRRGRDAAADRLAALLLVLASRQDGRVRMRPGRVAEGFGRADATLARLLGSSLPTASTVIGRLASDGIVTVDAERTRLSIPLITAAYGRARSSAASECPESAPPDPPPQDCPRCQSTGTEPAGSDEVVPTEGEGWAQESFDDLLAQWHADSAAAFRDQVSVDNRSLQVTSPNLDGQRLRDSADHHTDHPPVVTQVANTADGDSCFSGSAVVSWSPMRSRGCPREARPTESSATSPLRGDKRTTPTVGSIGKVRIPADLEQVLAPITTVWDQVGRVSTAHMLMTDVRNAITVLRALVADDASARAMLARRLRRRLDREEGRVVRDPVSWLRHRALPQRPQCWSALCDDGLRLDTGTSCSSCAVALEERRAWRRSIALRVSGENSHCVTAVQRARYEDELRLAAAQRAAWESARTQQRMVARAAFDARVKAARADFEAAAALQRERPCSVCAEPSADARCAVCTLQVSIRRLVSDAVDITLAMRADLDNPLSLKDLSALVERDTWRIVGDIKPTCSSKDAITTAYARFERAEQLVRTRRSAAHASLRAHSSIILTEAERLATALSPSADRDGVTRTAVERSAHQLLDDLIREVRDIRERVPGAQLSARRSGSPTWAERLRAIAGQAA</sequence>
<feature type="compositionally biased region" description="Pro residues" evidence="1">
    <location>
        <begin position="238"/>
        <end position="247"/>
    </location>
</feature>
<organism evidence="2 3">
    <name type="scientific">Streptomyces zhihengii</name>
    <dbReference type="NCBI Taxonomy" id="1818004"/>
    <lineage>
        <taxon>Bacteria</taxon>
        <taxon>Bacillati</taxon>
        <taxon>Actinomycetota</taxon>
        <taxon>Actinomycetes</taxon>
        <taxon>Kitasatosporales</taxon>
        <taxon>Streptomycetaceae</taxon>
        <taxon>Streptomyces</taxon>
    </lineage>
</organism>
<evidence type="ECO:0000313" key="3">
    <source>
        <dbReference type="Proteomes" id="UP000664109"/>
    </source>
</evidence>